<evidence type="ECO:0000259" key="2">
    <source>
        <dbReference type="Pfam" id="PF00892"/>
    </source>
</evidence>
<keyword evidence="4" id="KW-1185">Reference proteome</keyword>
<feature type="transmembrane region" description="Helical" evidence="1">
    <location>
        <begin position="12"/>
        <end position="36"/>
    </location>
</feature>
<evidence type="ECO:0000256" key="1">
    <source>
        <dbReference type="SAM" id="Phobius"/>
    </source>
</evidence>
<dbReference type="GO" id="GO:0016020">
    <property type="term" value="C:membrane"/>
    <property type="evidence" value="ECO:0007669"/>
    <property type="project" value="InterPro"/>
</dbReference>
<gene>
    <name evidence="3" type="ORF">RUA8715_00168</name>
</gene>
<accession>A0A238JS14</accession>
<evidence type="ECO:0000313" key="4">
    <source>
        <dbReference type="Proteomes" id="UP000202485"/>
    </source>
</evidence>
<feature type="transmembrane region" description="Helical" evidence="1">
    <location>
        <begin position="129"/>
        <end position="146"/>
    </location>
</feature>
<name>A0A238JS14_9RHOB</name>
<feature type="transmembrane region" description="Helical" evidence="1">
    <location>
        <begin position="42"/>
        <end position="63"/>
    </location>
</feature>
<protein>
    <submittedName>
        <fullName evidence="3">EamA-like transporter family protein</fullName>
    </submittedName>
</protein>
<dbReference type="RefSeq" id="WP_093961779.1">
    <property type="nucleotide sequence ID" value="NZ_FXYG01000001.1"/>
</dbReference>
<feature type="transmembrane region" description="Helical" evidence="1">
    <location>
        <begin position="101"/>
        <end position="122"/>
    </location>
</feature>
<dbReference type="PANTHER" id="PTHR22911">
    <property type="entry name" value="ACYL-MALONYL CONDENSING ENZYME-RELATED"/>
    <property type="match status" value="1"/>
</dbReference>
<reference evidence="4" key="1">
    <citation type="submission" date="2017-05" db="EMBL/GenBank/DDBJ databases">
        <authorList>
            <person name="Rodrigo-Torres L."/>
            <person name="Arahal R. D."/>
            <person name="Lucena T."/>
        </authorList>
    </citation>
    <scope>NUCLEOTIDE SEQUENCE [LARGE SCALE GENOMIC DNA]</scope>
    <source>
        <strain evidence="4">CECT 8715</strain>
    </source>
</reference>
<dbReference type="Pfam" id="PF00892">
    <property type="entry name" value="EamA"/>
    <property type="match status" value="1"/>
</dbReference>
<dbReference type="InterPro" id="IPR037185">
    <property type="entry name" value="EmrE-like"/>
</dbReference>
<keyword evidence="1" id="KW-1133">Transmembrane helix</keyword>
<dbReference type="AlphaFoldDB" id="A0A238JS14"/>
<proteinExistence type="predicted"/>
<dbReference type="InterPro" id="IPR000620">
    <property type="entry name" value="EamA_dom"/>
</dbReference>
<dbReference type="EMBL" id="FXYG01000001">
    <property type="protein sequence ID" value="SMX33449.1"/>
    <property type="molecule type" value="Genomic_DNA"/>
</dbReference>
<feature type="domain" description="EamA" evidence="2">
    <location>
        <begin position="14"/>
        <end position="145"/>
    </location>
</feature>
<keyword evidence="1" id="KW-0812">Transmembrane</keyword>
<sequence length="172" mass="18561">MKGPGKDGGSLFQNGLFLGFLAAFLWGTHSVIVRYLTGDLGGMQIATTRLFIAALAIYCMLRAMNAPVSVQFRDWNFRLAVLATVINYILFHIGLEHTGAGSAMVLENTAPFFVLVFLYFFADTPVGKTDVLATLLAIFGVFLTVFRDFEGCGDPVLGDMMELGPGSTGLCS</sequence>
<evidence type="ECO:0000313" key="3">
    <source>
        <dbReference type="EMBL" id="SMX33449.1"/>
    </source>
</evidence>
<keyword evidence="1" id="KW-0472">Membrane</keyword>
<dbReference type="OrthoDB" id="184388at2"/>
<dbReference type="SUPFAM" id="SSF103481">
    <property type="entry name" value="Multidrug resistance efflux transporter EmrE"/>
    <property type="match status" value="1"/>
</dbReference>
<dbReference type="Proteomes" id="UP000202485">
    <property type="component" value="Unassembled WGS sequence"/>
</dbReference>
<organism evidence="3 4">
    <name type="scientific">Ruegeria arenilitoris</name>
    <dbReference type="NCBI Taxonomy" id="1173585"/>
    <lineage>
        <taxon>Bacteria</taxon>
        <taxon>Pseudomonadati</taxon>
        <taxon>Pseudomonadota</taxon>
        <taxon>Alphaproteobacteria</taxon>
        <taxon>Rhodobacterales</taxon>
        <taxon>Roseobacteraceae</taxon>
        <taxon>Ruegeria</taxon>
    </lineage>
</organism>